<reference evidence="8 9" key="1">
    <citation type="journal article" date="2018" name="Mol. Biol. Evol.">
        <title>Broad Genomic Sampling Reveals a Smut Pathogenic Ancestry of the Fungal Clade Ustilaginomycotina.</title>
        <authorList>
            <person name="Kijpornyongpan T."/>
            <person name="Mondo S.J."/>
            <person name="Barry K."/>
            <person name="Sandor L."/>
            <person name="Lee J."/>
            <person name="Lipzen A."/>
            <person name="Pangilinan J."/>
            <person name="LaButti K."/>
            <person name="Hainaut M."/>
            <person name="Henrissat B."/>
            <person name="Grigoriev I.V."/>
            <person name="Spatafora J.W."/>
            <person name="Aime M.C."/>
        </authorList>
    </citation>
    <scope>NUCLEOTIDE SEQUENCE [LARGE SCALE GENOMIC DNA]</scope>
    <source>
        <strain evidence="8 9">MCA 3882</strain>
    </source>
</reference>
<protein>
    <recommendedName>
        <fullName evidence="4">Purple acid phosphatase</fullName>
        <ecNumber evidence="4">3.1.3.2</ecNumber>
    </recommendedName>
</protein>
<dbReference type="PANTHER" id="PTHR22953:SF153">
    <property type="entry name" value="PURPLE ACID PHOSPHATASE"/>
    <property type="match status" value="1"/>
</dbReference>
<evidence type="ECO:0000256" key="2">
    <source>
        <dbReference type="ARBA" id="ARBA00022801"/>
    </source>
</evidence>
<dbReference type="InterPro" id="IPR025733">
    <property type="entry name" value="PAPs_C"/>
</dbReference>
<sequence>MLSLFLLALLYPSLALAGADLPAIPADKSTPVHQRISLKNPGSVAIGWNTYEELKQPCVQYGTSANSLDQQTCSSSSITYASSRTWANSVTLIGLESATQYYYKIVSTNSTVIPFKTGRKAGDLTPFTANTVIDLGVYGKDGYTIKSAAEKRLIPYMSAAPDHTTISQLVKSINDYELVIHPGDLGYADDWYLKGHNLLDGKDAYEAILEQFYDQLSPVSGQRHYMLSPGNHEADCREVAYVPGTCPEGQFNFTDFNIRFGQMMPTAFDSVSKNANAISSRQKAKQLANPPFWFSFDYGMAHVVMIDTETDFQDAPDQPGGSANLYAGPFGSSNQQLNFLENDLASVDRSITPWLIVAGHRPWYSTGGSSNVCTPCQKAFEPLLYKYGVDLAIFGHVHNSQRFFPVNNGTADPAGQNNPKAPMYIVAGGAGNIEGLSDVGDRQGYNAFAYADDYSYATLSFQNVTHLQVNFIRSTDGSILDSSTLIKNHTDAFVVQ</sequence>
<keyword evidence="2 4" id="KW-0378">Hydrolase</keyword>
<dbReference type="SUPFAM" id="SSF56300">
    <property type="entry name" value="Metallo-dependent phosphatases"/>
    <property type="match status" value="1"/>
</dbReference>
<dbReference type="Pfam" id="PF14008">
    <property type="entry name" value="Metallophos_C"/>
    <property type="match status" value="1"/>
</dbReference>
<evidence type="ECO:0000256" key="3">
    <source>
        <dbReference type="ARBA" id="ARBA00023180"/>
    </source>
</evidence>
<feature type="domain" description="Purple acid phosphatase C-terminal" evidence="6">
    <location>
        <begin position="421"/>
        <end position="482"/>
    </location>
</feature>
<dbReference type="InterPro" id="IPR029052">
    <property type="entry name" value="Metallo-depent_PP-like"/>
</dbReference>
<dbReference type="Pfam" id="PF00149">
    <property type="entry name" value="Metallophos"/>
    <property type="match status" value="1"/>
</dbReference>
<gene>
    <name evidence="8" type="ORF">FA14DRAFT_135228</name>
</gene>
<evidence type="ECO:0000259" key="5">
    <source>
        <dbReference type="Pfam" id="PF00149"/>
    </source>
</evidence>
<feature type="chain" id="PRO_5016189419" description="Purple acid phosphatase" evidence="4">
    <location>
        <begin position="18"/>
        <end position="496"/>
    </location>
</feature>
<dbReference type="STRING" id="1280837.A0A316V6K3"/>
<dbReference type="Proteomes" id="UP000245771">
    <property type="component" value="Unassembled WGS sequence"/>
</dbReference>
<dbReference type="InterPro" id="IPR041792">
    <property type="entry name" value="MPP_PAP"/>
</dbReference>
<dbReference type="CDD" id="cd00839">
    <property type="entry name" value="MPP_PAPs"/>
    <property type="match status" value="1"/>
</dbReference>
<dbReference type="SUPFAM" id="SSF49363">
    <property type="entry name" value="Purple acid phosphatase, N-terminal domain"/>
    <property type="match status" value="1"/>
</dbReference>
<keyword evidence="1 4" id="KW-0732">Signal</keyword>
<feature type="domain" description="Calcineurin-like phosphoesterase" evidence="5">
    <location>
        <begin position="166"/>
        <end position="399"/>
    </location>
</feature>
<dbReference type="InterPro" id="IPR008963">
    <property type="entry name" value="Purple_acid_Pase-like_N"/>
</dbReference>
<organism evidence="8 9">
    <name type="scientific">Meira miltonrushii</name>
    <dbReference type="NCBI Taxonomy" id="1280837"/>
    <lineage>
        <taxon>Eukaryota</taxon>
        <taxon>Fungi</taxon>
        <taxon>Dikarya</taxon>
        <taxon>Basidiomycota</taxon>
        <taxon>Ustilaginomycotina</taxon>
        <taxon>Exobasidiomycetes</taxon>
        <taxon>Exobasidiales</taxon>
        <taxon>Brachybasidiaceae</taxon>
        <taxon>Meira</taxon>
    </lineage>
</organism>
<dbReference type="OrthoDB" id="45007at2759"/>
<evidence type="ECO:0000259" key="7">
    <source>
        <dbReference type="Pfam" id="PF16656"/>
    </source>
</evidence>
<dbReference type="InParanoid" id="A0A316V6K3"/>
<feature type="domain" description="Purple acid phosphatase N-terminal" evidence="7">
    <location>
        <begin position="31"/>
        <end position="117"/>
    </location>
</feature>
<dbReference type="EC" id="3.1.3.2" evidence="4"/>
<dbReference type="PANTHER" id="PTHR22953">
    <property type="entry name" value="ACID PHOSPHATASE RELATED"/>
    <property type="match status" value="1"/>
</dbReference>
<dbReference type="GO" id="GO:0046872">
    <property type="term" value="F:metal ion binding"/>
    <property type="evidence" value="ECO:0007669"/>
    <property type="project" value="InterPro"/>
</dbReference>
<dbReference type="EMBL" id="KZ819604">
    <property type="protein sequence ID" value="PWN33146.1"/>
    <property type="molecule type" value="Genomic_DNA"/>
</dbReference>
<dbReference type="Gene3D" id="3.60.21.10">
    <property type="match status" value="1"/>
</dbReference>
<dbReference type="GeneID" id="37018782"/>
<comment type="catalytic activity">
    <reaction evidence="4">
        <text>a phosphate monoester + H2O = an alcohol + phosphate</text>
        <dbReference type="Rhea" id="RHEA:15017"/>
        <dbReference type="ChEBI" id="CHEBI:15377"/>
        <dbReference type="ChEBI" id="CHEBI:30879"/>
        <dbReference type="ChEBI" id="CHEBI:43474"/>
        <dbReference type="ChEBI" id="CHEBI:67140"/>
        <dbReference type="EC" id="3.1.3.2"/>
    </reaction>
</comment>
<keyword evidence="9" id="KW-1185">Reference proteome</keyword>
<keyword evidence="3" id="KW-0325">Glycoprotein</keyword>
<dbReference type="Pfam" id="PF16656">
    <property type="entry name" value="Pur_ac_phosph_N"/>
    <property type="match status" value="1"/>
</dbReference>
<name>A0A316V6K3_9BASI</name>
<dbReference type="RefSeq" id="XP_025353448.1">
    <property type="nucleotide sequence ID" value="XM_025497001.1"/>
</dbReference>
<dbReference type="InterPro" id="IPR039331">
    <property type="entry name" value="PAPs-like"/>
</dbReference>
<proteinExistence type="inferred from homology"/>
<dbReference type="GO" id="GO:0003993">
    <property type="term" value="F:acid phosphatase activity"/>
    <property type="evidence" value="ECO:0007669"/>
    <property type="project" value="UniProtKB-EC"/>
</dbReference>
<evidence type="ECO:0000313" key="8">
    <source>
        <dbReference type="EMBL" id="PWN33146.1"/>
    </source>
</evidence>
<evidence type="ECO:0000256" key="4">
    <source>
        <dbReference type="RuleBase" id="RU361203"/>
    </source>
</evidence>
<comment type="similarity">
    <text evidence="4">Belongs to the metallophosphoesterase superfamily. Purple acid phosphatase family.</text>
</comment>
<feature type="signal peptide" evidence="4">
    <location>
        <begin position="1"/>
        <end position="17"/>
    </location>
</feature>
<evidence type="ECO:0000259" key="6">
    <source>
        <dbReference type="Pfam" id="PF14008"/>
    </source>
</evidence>
<evidence type="ECO:0000256" key="1">
    <source>
        <dbReference type="ARBA" id="ARBA00022729"/>
    </source>
</evidence>
<dbReference type="InterPro" id="IPR004843">
    <property type="entry name" value="Calcineurin-like_PHP"/>
</dbReference>
<accession>A0A316V6K3</accession>
<dbReference type="Gene3D" id="2.60.40.380">
    <property type="entry name" value="Purple acid phosphatase-like, N-terminal"/>
    <property type="match status" value="1"/>
</dbReference>
<evidence type="ECO:0000313" key="9">
    <source>
        <dbReference type="Proteomes" id="UP000245771"/>
    </source>
</evidence>
<dbReference type="InterPro" id="IPR015914">
    <property type="entry name" value="PAPs_N"/>
</dbReference>
<dbReference type="AlphaFoldDB" id="A0A316V6K3"/>